<evidence type="ECO:0000313" key="6">
    <source>
        <dbReference type="Proteomes" id="UP001157911"/>
    </source>
</evidence>
<proteinExistence type="inferred from homology"/>
<dbReference type="EC" id="3.6.1.9" evidence="4"/>
<evidence type="ECO:0000256" key="1">
    <source>
        <dbReference type="ARBA" id="ARBA00001968"/>
    </source>
</evidence>
<dbReference type="CDD" id="cd00555">
    <property type="entry name" value="Maf"/>
    <property type="match status" value="1"/>
</dbReference>
<comment type="catalytic activity">
    <reaction evidence="4">
        <text>dTTP + H2O = dTMP + diphosphate + H(+)</text>
        <dbReference type="Rhea" id="RHEA:28534"/>
        <dbReference type="ChEBI" id="CHEBI:15377"/>
        <dbReference type="ChEBI" id="CHEBI:15378"/>
        <dbReference type="ChEBI" id="CHEBI:33019"/>
        <dbReference type="ChEBI" id="CHEBI:37568"/>
        <dbReference type="ChEBI" id="CHEBI:63528"/>
        <dbReference type="EC" id="3.6.1.9"/>
    </reaction>
</comment>
<dbReference type="Pfam" id="PF02545">
    <property type="entry name" value="Maf"/>
    <property type="match status" value="1"/>
</dbReference>
<sequence length="191" mass="21343">MIDRFKILLASSSPRRKEILQMVGVGVRIFPSDAEEKIYPTPEETAVRNAELKALTVKDKAKPDEIILAADTIVVFNGKVLGKPSNKQEAIEFLKKLSSNYHTVITGFALFFPNGKLVSGLEKTEVKFKRMSLKEIEWYVETGEPMDKAGAYGIQGIGAIFIERIEGDYFNVMGLPIGKIYDILTLETKLL</sequence>
<comment type="subcellular location">
    <subcellularLocation>
        <location evidence="4">Cytoplasm</location>
    </subcellularLocation>
</comment>
<dbReference type="NCBIfam" id="TIGR00172">
    <property type="entry name" value="maf"/>
    <property type="match status" value="1"/>
</dbReference>
<protein>
    <recommendedName>
        <fullName evidence="4">dTTP/UTP pyrophosphatase</fullName>
        <shortName evidence="4">dTTPase/UTPase</shortName>
        <ecNumber evidence="4">3.6.1.9</ecNumber>
    </recommendedName>
    <alternativeName>
        <fullName evidence="4">Nucleoside triphosphate pyrophosphatase</fullName>
    </alternativeName>
    <alternativeName>
        <fullName evidence="4">Nucleotide pyrophosphatase</fullName>
        <shortName evidence="4">Nucleotide PPase</shortName>
    </alternativeName>
</protein>
<evidence type="ECO:0000256" key="2">
    <source>
        <dbReference type="ARBA" id="ARBA00022801"/>
    </source>
</evidence>
<accession>A0ABY1NCC5</accession>
<dbReference type="SUPFAM" id="SSF52972">
    <property type="entry name" value="ITPase-like"/>
    <property type="match status" value="1"/>
</dbReference>
<dbReference type="RefSeq" id="WP_283399812.1">
    <property type="nucleotide sequence ID" value="NZ_FXUB01000001.1"/>
</dbReference>
<name>A0ABY1NCC5_9BACT</name>
<dbReference type="PANTHER" id="PTHR43213">
    <property type="entry name" value="BIFUNCTIONAL DTTP/UTP PYROPHOSPHATASE/METHYLTRANSFERASE PROTEIN-RELATED"/>
    <property type="match status" value="1"/>
</dbReference>
<dbReference type="Proteomes" id="UP001157911">
    <property type="component" value="Unassembled WGS sequence"/>
</dbReference>
<evidence type="ECO:0000256" key="3">
    <source>
        <dbReference type="ARBA" id="ARBA00023080"/>
    </source>
</evidence>
<dbReference type="PANTHER" id="PTHR43213:SF5">
    <property type="entry name" value="BIFUNCTIONAL DTTP_UTP PYROPHOSPHATASE_METHYLTRANSFERASE PROTEIN-RELATED"/>
    <property type="match status" value="1"/>
</dbReference>
<dbReference type="InterPro" id="IPR003697">
    <property type="entry name" value="Maf-like"/>
</dbReference>
<dbReference type="InterPro" id="IPR029001">
    <property type="entry name" value="ITPase-like_fam"/>
</dbReference>
<organism evidence="5 6">
    <name type="scientific">Desulfurobacterium pacificum</name>
    <dbReference type="NCBI Taxonomy" id="240166"/>
    <lineage>
        <taxon>Bacteria</taxon>
        <taxon>Pseudomonadati</taxon>
        <taxon>Aquificota</taxon>
        <taxon>Aquificia</taxon>
        <taxon>Desulfurobacteriales</taxon>
        <taxon>Desulfurobacteriaceae</taxon>
        <taxon>Desulfurobacterium</taxon>
    </lineage>
</organism>
<dbReference type="Gene3D" id="3.90.950.10">
    <property type="match status" value="1"/>
</dbReference>
<comment type="caution">
    <text evidence="5">The sequence shown here is derived from an EMBL/GenBank/DDBJ whole genome shotgun (WGS) entry which is preliminary data.</text>
</comment>
<dbReference type="HAMAP" id="MF_00528">
    <property type="entry name" value="Maf"/>
    <property type="match status" value="1"/>
</dbReference>
<comment type="catalytic activity">
    <reaction evidence="4">
        <text>UTP + H2O = UMP + diphosphate + H(+)</text>
        <dbReference type="Rhea" id="RHEA:29395"/>
        <dbReference type="ChEBI" id="CHEBI:15377"/>
        <dbReference type="ChEBI" id="CHEBI:15378"/>
        <dbReference type="ChEBI" id="CHEBI:33019"/>
        <dbReference type="ChEBI" id="CHEBI:46398"/>
        <dbReference type="ChEBI" id="CHEBI:57865"/>
        <dbReference type="EC" id="3.6.1.9"/>
    </reaction>
</comment>
<comment type="similarity">
    <text evidence="4">Belongs to the Maf family. YhdE subfamily.</text>
</comment>
<keyword evidence="6" id="KW-1185">Reference proteome</keyword>
<feature type="site" description="Important for substrate specificity" evidence="4">
    <location>
        <position position="72"/>
    </location>
</feature>
<evidence type="ECO:0000313" key="5">
    <source>
        <dbReference type="EMBL" id="SMP05505.1"/>
    </source>
</evidence>
<feature type="site" description="Important for substrate specificity" evidence="4">
    <location>
        <position position="155"/>
    </location>
</feature>
<feature type="active site" description="Proton acceptor" evidence="4">
    <location>
        <position position="71"/>
    </location>
</feature>
<reference evidence="5 6" key="1">
    <citation type="submission" date="2017-05" db="EMBL/GenBank/DDBJ databases">
        <authorList>
            <person name="Varghese N."/>
            <person name="Submissions S."/>
        </authorList>
    </citation>
    <scope>NUCLEOTIDE SEQUENCE [LARGE SCALE GENOMIC DNA]</scope>
    <source>
        <strain evidence="5 6">DSM 15522</strain>
    </source>
</reference>
<comment type="cofactor">
    <cofactor evidence="1 4">
        <name>a divalent metal cation</name>
        <dbReference type="ChEBI" id="CHEBI:60240"/>
    </cofactor>
</comment>
<gene>
    <name evidence="5" type="ORF">SAMN06265339_0306</name>
</gene>
<keyword evidence="4" id="KW-0963">Cytoplasm</keyword>
<evidence type="ECO:0000256" key="4">
    <source>
        <dbReference type="HAMAP-Rule" id="MF_00528"/>
    </source>
</evidence>
<comment type="caution">
    <text evidence="4">Lacks conserved residue(s) required for the propagation of feature annotation.</text>
</comment>
<comment type="function">
    <text evidence="4">Nucleoside triphosphate pyrophosphatase that hydrolyzes dTTP and UTP. May have a dual role in cell division arrest and in preventing the incorporation of modified nucleotides into cellular nucleic acids.</text>
</comment>
<dbReference type="EMBL" id="FXUB01000001">
    <property type="protein sequence ID" value="SMP05505.1"/>
    <property type="molecule type" value="Genomic_DNA"/>
</dbReference>
<dbReference type="PIRSF" id="PIRSF006305">
    <property type="entry name" value="Maf"/>
    <property type="match status" value="1"/>
</dbReference>
<keyword evidence="3 4" id="KW-0546">Nucleotide metabolism</keyword>
<keyword evidence="2 4" id="KW-0378">Hydrolase</keyword>
<feature type="site" description="Important for substrate specificity" evidence="4">
    <location>
        <position position="15"/>
    </location>
</feature>